<proteinExistence type="predicted"/>
<reference evidence="10" key="1">
    <citation type="journal article" date="2002" name="Science">
        <title>The draft genome of Ciona intestinalis: insights into chordate and vertebrate origins.</title>
        <authorList>
            <person name="Dehal P."/>
            <person name="Satou Y."/>
            <person name="Campbell R.K."/>
            <person name="Chapman J."/>
            <person name="Degnan B."/>
            <person name="De Tomaso A."/>
            <person name="Davidson B."/>
            <person name="Di Gregorio A."/>
            <person name="Gelpke M."/>
            <person name="Goodstein D.M."/>
            <person name="Harafuji N."/>
            <person name="Hastings K.E."/>
            <person name="Ho I."/>
            <person name="Hotta K."/>
            <person name="Huang W."/>
            <person name="Kawashima T."/>
            <person name="Lemaire P."/>
            <person name="Martinez D."/>
            <person name="Meinertzhagen I.A."/>
            <person name="Necula S."/>
            <person name="Nonaka M."/>
            <person name="Putnam N."/>
            <person name="Rash S."/>
            <person name="Saiga H."/>
            <person name="Satake M."/>
            <person name="Terry A."/>
            <person name="Yamada L."/>
            <person name="Wang H.G."/>
            <person name="Awazu S."/>
            <person name="Azumi K."/>
            <person name="Boore J."/>
            <person name="Branno M."/>
            <person name="Chin-Bow S."/>
            <person name="DeSantis R."/>
            <person name="Doyle S."/>
            <person name="Francino P."/>
            <person name="Keys D.N."/>
            <person name="Haga S."/>
            <person name="Hayashi H."/>
            <person name="Hino K."/>
            <person name="Imai K.S."/>
            <person name="Inaba K."/>
            <person name="Kano S."/>
            <person name="Kobayashi K."/>
            <person name="Kobayashi M."/>
            <person name="Lee B.I."/>
            <person name="Makabe K.W."/>
            <person name="Manohar C."/>
            <person name="Matassi G."/>
            <person name="Medina M."/>
            <person name="Mochizuki Y."/>
            <person name="Mount S."/>
            <person name="Morishita T."/>
            <person name="Miura S."/>
            <person name="Nakayama A."/>
            <person name="Nishizaka S."/>
            <person name="Nomoto H."/>
            <person name="Ohta F."/>
            <person name="Oishi K."/>
            <person name="Rigoutsos I."/>
            <person name="Sano M."/>
            <person name="Sasaki A."/>
            <person name="Sasakura Y."/>
            <person name="Shoguchi E."/>
            <person name="Shin-i T."/>
            <person name="Spagnuolo A."/>
            <person name="Stainier D."/>
            <person name="Suzuki M.M."/>
            <person name="Tassy O."/>
            <person name="Takatori N."/>
            <person name="Tokuoka M."/>
            <person name="Yagi K."/>
            <person name="Yoshizaki F."/>
            <person name="Wada S."/>
            <person name="Zhang C."/>
            <person name="Hyatt P.D."/>
            <person name="Larimer F."/>
            <person name="Detter C."/>
            <person name="Doggett N."/>
            <person name="Glavina T."/>
            <person name="Hawkins T."/>
            <person name="Richardson P."/>
            <person name="Lucas S."/>
            <person name="Kohara Y."/>
            <person name="Levine M."/>
            <person name="Satoh N."/>
            <person name="Rokhsar D.S."/>
        </authorList>
    </citation>
    <scope>NUCLEOTIDE SEQUENCE [LARGE SCALE GENOMIC DNA]</scope>
</reference>
<feature type="domain" description="C2H2-type" evidence="8">
    <location>
        <begin position="162"/>
        <end position="189"/>
    </location>
</feature>
<organism evidence="9 10">
    <name type="scientific">Ciona intestinalis</name>
    <name type="common">Transparent sea squirt</name>
    <name type="synonym">Ascidia intestinalis</name>
    <dbReference type="NCBI Taxonomy" id="7719"/>
    <lineage>
        <taxon>Eukaryota</taxon>
        <taxon>Metazoa</taxon>
        <taxon>Chordata</taxon>
        <taxon>Tunicata</taxon>
        <taxon>Ascidiacea</taxon>
        <taxon>Phlebobranchia</taxon>
        <taxon>Cionidae</taxon>
        <taxon>Ciona</taxon>
    </lineage>
</organism>
<dbReference type="Pfam" id="PF00096">
    <property type="entry name" value="zf-C2H2"/>
    <property type="match status" value="1"/>
</dbReference>
<dbReference type="GO" id="GO:0008270">
    <property type="term" value="F:zinc ion binding"/>
    <property type="evidence" value="ECO:0007669"/>
    <property type="project" value="UniProtKB-KW"/>
</dbReference>
<dbReference type="InterPro" id="IPR036236">
    <property type="entry name" value="Znf_C2H2_sf"/>
</dbReference>
<evidence type="ECO:0000313" key="9">
    <source>
        <dbReference type="Ensembl" id="ENSCINP00000034255.1"/>
    </source>
</evidence>
<dbReference type="PANTHER" id="PTHR24393:SF5">
    <property type="entry name" value="HISTONE-LYSINE N-METHYLTRANSFERASE PRDM16"/>
    <property type="match status" value="1"/>
</dbReference>
<dbReference type="Ensembl" id="ENSCINT00000031093.1">
    <property type="protein sequence ID" value="ENSCINP00000034255.1"/>
    <property type="gene ID" value="ENSCING00000023622.1"/>
</dbReference>
<dbReference type="Pfam" id="PF12874">
    <property type="entry name" value="zf-met"/>
    <property type="match status" value="1"/>
</dbReference>
<evidence type="ECO:0000256" key="6">
    <source>
        <dbReference type="PROSITE-ProRule" id="PRU00042"/>
    </source>
</evidence>
<evidence type="ECO:0000256" key="3">
    <source>
        <dbReference type="ARBA" id="ARBA00022771"/>
    </source>
</evidence>
<dbReference type="PROSITE" id="PS00028">
    <property type="entry name" value="ZINC_FINGER_C2H2_1"/>
    <property type="match status" value="2"/>
</dbReference>
<reference evidence="9" key="3">
    <citation type="submission" date="2025-08" db="UniProtKB">
        <authorList>
            <consortium name="Ensembl"/>
        </authorList>
    </citation>
    <scope>IDENTIFICATION</scope>
</reference>
<dbReference type="GO" id="GO:0000978">
    <property type="term" value="F:RNA polymerase II cis-regulatory region sequence-specific DNA binding"/>
    <property type="evidence" value="ECO:0000318"/>
    <property type="project" value="GO_Central"/>
</dbReference>
<keyword evidence="3 6" id="KW-0863">Zinc-finger</keyword>
<evidence type="ECO:0000313" key="10">
    <source>
        <dbReference type="Proteomes" id="UP000008144"/>
    </source>
</evidence>
<dbReference type="InParanoid" id="H2XX71"/>
<dbReference type="STRING" id="7719.ENSCINP00000034255"/>
<keyword evidence="2" id="KW-0677">Repeat</keyword>
<dbReference type="HOGENOM" id="CLU_041430_0_0_1"/>
<keyword evidence="4" id="KW-0862">Zinc</keyword>
<dbReference type="PROSITE" id="PS50157">
    <property type="entry name" value="ZINC_FINGER_C2H2_2"/>
    <property type="match status" value="2"/>
</dbReference>
<dbReference type="FunFam" id="3.30.160.60:FF:000474">
    <property type="entry name" value="zinc finger protein 367"/>
    <property type="match status" value="1"/>
</dbReference>
<feature type="region of interest" description="Disordered" evidence="7">
    <location>
        <begin position="121"/>
        <end position="143"/>
    </location>
</feature>
<evidence type="ECO:0000256" key="4">
    <source>
        <dbReference type="ARBA" id="ARBA00022833"/>
    </source>
</evidence>
<protein>
    <recommendedName>
        <fullName evidence="8">C2H2-type domain-containing protein</fullName>
    </recommendedName>
</protein>
<dbReference type="AlphaFoldDB" id="H2XX71"/>
<keyword evidence="5" id="KW-0539">Nucleus</keyword>
<evidence type="ECO:0000259" key="8">
    <source>
        <dbReference type="PROSITE" id="PS50157"/>
    </source>
</evidence>
<dbReference type="PANTHER" id="PTHR24393">
    <property type="entry name" value="ZINC FINGER PROTEIN"/>
    <property type="match status" value="1"/>
</dbReference>
<sequence length="507" mass="57042">MSYSFPYQQHTRHPTSVMMSPIKGMQQPMYRNYSDCGSMSAYQNLPMVYSNWPQWPTDYGSTNNQLPQMNRRYGVGMPAVSTPLSPATPTSHRTLTAVEPISPAVRPALPNNNISMPPIGTSPVPSVSNHALSTPTGSKRGRPRADVISTLQYFGSNSSCTIRCRVCRRVFPREKSLQAHLRTHTGERPYRCDFPNCTKSFVQSGQLKTHQRLHSGEKPFRCSNEVCKVRFTHANRHCPDHPEAKLLRDDPGALVGLLESGKKEDSLIAEWLNKYVRLRMDRASSISQPKSNLKRELSENSASDDDEKNVEKSLQQSHDIKANSMPQMRLHTPLVKRQLLADTPGCKDDAEEPAVRIPLSPKRMDQNGQVMKFDPRQPFKKRILAYNKLLMRRSNDARDKCPPQGSAKQKLNLNENLHWKNSLPSPILESKLKCSEKFSFLEELESNSDLILTTNISPVKGKAKKENVVNNASLSPVSEPTDRWNGALALIQLASSPPSRKVKESDH</sequence>
<dbReference type="SMART" id="SM00355">
    <property type="entry name" value="ZnF_C2H2"/>
    <property type="match status" value="2"/>
</dbReference>
<dbReference type="GO" id="GO:0000981">
    <property type="term" value="F:DNA-binding transcription factor activity, RNA polymerase II-specific"/>
    <property type="evidence" value="ECO:0000318"/>
    <property type="project" value="GO_Central"/>
</dbReference>
<dbReference type="OMA" id="CKVRFTH"/>
<feature type="compositionally biased region" description="Polar residues" evidence="7">
    <location>
        <begin position="123"/>
        <end position="137"/>
    </location>
</feature>
<reference evidence="9" key="4">
    <citation type="submission" date="2025-09" db="UniProtKB">
        <authorList>
            <consortium name="Ensembl"/>
        </authorList>
    </citation>
    <scope>IDENTIFICATION</scope>
</reference>
<reference evidence="9" key="2">
    <citation type="journal article" date="2008" name="Genome Biol.">
        <title>Improved genome assembly and evidence-based global gene model set for the chordate Ciona intestinalis: new insight into intron and operon populations.</title>
        <authorList>
            <person name="Satou Y."/>
            <person name="Mineta K."/>
            <person name="Ogasawara M."/>
            <person name="Sasakura Y."/>
            <person name="Shoguchi E."/>
            <person name="Ueno K."/>
            <person name="Yamada L."/>
            <person name="Matsumoto J."/>
            <person name="Wasserscheid J."/>
            <person name="Dewar K."/>
            <person name="Wiley G.B."/>
            <person name="Macmil S.L."/>
            <person name="Roe B.A."/>
            <person name="Zeller R.W."/>
            <person name="Hastings K.E."/>
            <person name="Lemaire P."/>
            <person name="Lindquist E."/>
            <person name="Endo T."/>
            <person name="Hotta K."/>
            <person name="Inaba K."/>
        </authorList>
    </citation>
    <scope>NUCLEOTIDE SEQUENCE [LARGE SCALE GENOMIC DNA]</scope>
    <source>
        <strain evidence="9">wild type</strain>
    </source>
</reference>
<keyword evidence="10" id="KW-1185">Reference proteome</keyword>
<feature type="domain" description="C2H2-type" evidence="8">
    <location>
        <begin position="190"/>
        <end position="219"/>
    </location>
</feature>
<dbReference type="Gene3D" id="3.30.160.60">
    <property type="entry name" value="Classic Zinc Finger"/>
    <property type="match status" value="2"/>
</dbReference>
<dbReference type="GO" id="GO:0006355">
    <property type="term" value="P:regulation of DNA-templated transcription"/>
    <property type="evidence" value="ECO:0000318"/>
    <property type="project" value="GO_Central"/>
</dbReference>
<evidence type="ECO:0000256" key="5">
    <source>
        <dbReference type="ARBA" id="ARBA00023242"/>
    </source>
</evidence>
<dbReference type="SUPFAM" id="SSF57667">
    <property type="entry name" value="beta-beta-alpha zinc fingers"/>
    <property type="match status" value="1"/>
</dbReference>
<dbReference type="EMBL" id="EAAA01002108">
    <property type="status" value="NOT_ANNOTATED_CDS"/>
    <property type="molecule type" value="Genomic_DNA"/>
</dbReference>
<dbReference type="GeneTree" id="ENSGT00670000098074"/>
<name>H2XX71_CIOIN</name>
<dbReference type="InterPro" id="IPR013087">
    <property type="entry name" value="Znf_C2H2_type"/>
</dbReference>
<evidence type="ECO:0000256" key="7">
    <source>
        <dbReference type="SAM" id="MobiDB-lite"/>
    </source>
</evidence>
<evidence type="ECO:0000256" key="2">
    <source>
        <dbReference type="ARBA" id="ARBA00022737"/>
    </source>
</evidence>
<feature type="region of interest" description="Disordered" evidence="7">
    <location>
        <begin position="285"/>
        <end position="327"/>
    </location>
</feature>
<accession>H2XX71</accession>
<dbReference type="Proteomes" id="UP000008144">
    <property type="component" value="Chromosome 5"/>
</dbReference>
<keyword evidence="1" id="KW-0479">Metal-binding</keyword>
<evidence type="ECO:0000256" key="1">
    <source>
        <dbReference type="ARBA" id="ARBA00022723"/>
    </source>
</evidence>